<dbReference type="Gene3D" id="1.25.40.390">
    <property type="match status" value="1"/>
</dbReference>
<comment type="caution">
    <text evidence="2">The sequence shown here is derived from an EMBL/GenBank/DDBJ whole genome shotgun (WGS) entry which is preliminary data.</text>
</comment>
<evidence type="ECO:0000313" key="2">
    <source>
        <dbReference type="EMBL" id="GAA4406412.1"/>
    </source>
</evidence>
<feature type="chain" id="PRO_5046218044" evidence="1">
    <location>
        <begin position="23"/>
        <end position="500"/>
    </location>
</feature>
<dbReference type="InterPro" id="IPR011990">
    <property type="entry name" value="TPR-like_helical_dom_sf"/>
</dbReference>
<sequence>MKPFIYKSFVLVAVLLTLTACEKPFDELETDPNRATSATAALVFRGVLNDVYGVTGSPWSAEQRWNQFYASNYNYYATNEYSWTTTGLNFFTLKNVLKMEEEAKKQTGTDANVYAALGKFFRAYFFENMTKRVGDIPMTEALKGLESTKPKYDSQKAVYVQVLKWLDDANADLAALIAKNDRALAGDIYLGNDLKKWQKVVNTFKLRVLVSLSKKEGDTDLNIKTRFAEVLANPTKFPVMESMSDNLQYIHNTFNKYPRNPSNFGFNATRENMAKTYVDLLVEREDPRVFVVAEPAEAKLKAGLKATDYGAYVGASSGEDLADMSTKALAGEYSFQSRKRYYSNDVGESVFIIGYPELMFTIAEGINRGWAPGSAEDFYRKGITASMNFYGITDAAALDKYLTGPKVKYAGNTAAGLEQILTQKYIAFFQNSGLEAWYNNRRTGIPTFLTGVGTGNSGRIPKRWLYPNTERVNNSDNYKAAVQSQFSGSDTVNETMWLIK</sequence>
<dbReference type="PROSITE" id="PS51257">
    <property type="entry name" value="PROKAR_LIPOPROTEIN"/>
    <property type="match status" value="1"/>
</dbReference>
<proteinExistence type="predicted"/>
<gene>
    <name evidence="2" type="ORF">GCM10023187_25830</name>
</gene>
<dbReference type="Pfam" id="PF12771">
    <property type="entry name" value="SusD-like_2"/>
    <property type="match status" value="1"/>
</dbReference>
<protein>
    <submittedName>
        <fullName evidence="2">SusD/RagB family nutrient-binding outer membrane lipoprotein</fullName>
    </submittedName>
</protein>
<dbReference type="RefSeq" id="WP_345267713.1">
    <property type="nucleotide sequence ID" value="NZ_BAABHB010000004.1"/>
</dbReference>
<dbReference type="InterPro" id="IPR041662">
    <property type="entry name" value="SusD-like_2"/>
</dbReference>
<evidence type="ECO:0000256" key="1">
    <source>
        <dbReference type="SAM" id="SignalP"/>
    </source>
</evidence>
<keyword evidence="1" id="KW-0732">Signal</keyword>
<dbReference type="SUPFAM" id="SSF48452">
    <property type="entry name" value="TPR-like"/>
    <property type="match status" value="1"/>
</dbReference>
<organism evidence="2 3">
    <name type="scientific">Nibrella viscosa</name>
    <dbReference type="NCBI Taxonomy" id="1084524"/>
    <lineage>
        <taxon>Bacteria</taxon>
        <taxon>Pseudomonadati</taxon>
        <taxon>Bacteroidota</taxon>
        <taxon>Cytophagia</taxon>
        <taxon>Cytophagales</taxon>
        <taxon>Spirosomataceae</taxon>
        <taxon>Nibrella</taxon>
    </lineage>
</organism>
<evidence type="ECO:0000313" key="3">
    <source>
        <dbReference type="Proteomes" id="UP001500936"/>
    </source>
</evidence>
<feature type="signal peptide" evidence="1">
    <location>
        <begin position="1"/>
        <end position="22"/>
    </location>
</feature>
<reference evidence="3" key="1">
    <citation type="journal article" date="2019" name="Int. J. Syst. Evol. Microbiol.">
        <title>The Global Catalogue of Microorganisms (GCM) 10K type strain sequencing project: providing services to taxonomists for standard genome sequencing and annotation.</title>
        <authorList>
            <consortium name="The Broad Institute Genomics Platform"/>
            <consortium name="The Broad Institute Genome Sequencing Center for Infectious Disease"/>
            <person name="Wu L."/>
            <person name="Ma J."/>
        </authorList>
    </citation>
    <scope>NUCLEOTIDE SEQUENCE [LARGE SCALE GENOMIC DNA]</scope>
    <source>
        <strain evidence="3">JCM 17925</strain>
    </source>
</reference>
<keyword evidence="3" id="KW-1185">Reference proteome</keyword>
<name>A0ABP8KHT5_9BACT</name>
<accession>A0ABP8KHT5</accession>
<dbReference type="EMBL" id="BAABHB010000004">
    <property type="protein sequence ID" value="GAA4406412.1"/>
    <property type="molecule type" value="Genomic_DNA"/>
</dbReference>
<dbReference type="Proteomes" id="UP001500936">
    <property type="component" value="Unassembled WGS sequence"/>
</dbReference>
<keyword evidence="2" id="KW-0449">Lipoprotein</keyword>